<accession>A0AAD8DQ74</accession>
<sequence length="161" mass="17901">MIGSIEFCVPRSTTSAYLERARGWDGVLVRAAARDYLAIRGAARALHACLSPTAHPREVTYQETESQESVFSSRVLCLPLFTVLLAADATRADYVVIGGNNALSALTHLPFQDERLHLPMLEVQFNNDITRNMTTHYLLKKNYTVAASFDTSVMYALKPHV</sequence>
<dbReference type="GO" id="GO:0005794">
    <property type="term" value="C:Golgi apparatus"/>
    <property type="evidence" value="ECO:0007669"/>
    <property type="project" value="TreeGrafter"/>
</dbReference>
<dbReference type="EMBL" id="JARGEI010000018">
    <property type="protein sequence ID" value="KAJ8715816.1"/>
    <property type="molecule type" value="Genomic_DNA"/>
</dbReference>
<dbReference type="InterPro" id="IPR053202">
    <property type="entry name" value="EGF_Rcpt_Signaling_Reg"/>
</dbReference>
<dbReference type="PANTHER" id="PTHR34009">
    <property type="entry name" value="PROTEIN STAR"/>
    <property type="match status" value="1"/>
</dbReference>
<dbReference type="GO" id="GO:0005789">
    <property type="term" value="C:endoplasmic reticulum membrane"/>
    <property type="evidence" value="ECO:0007669"/>
    <property type="project" value="TreeGrafter"/>
</dbReference>
<reference evidence="1" key="1">
    <citation type="submission" date="2023-03" db="EMBL/GenBank/DDBJ databases">
        <title>Chromosome-level genomes of two armyworms, Mythimna separata and Mythimna loreyi, provide insights into the biosynthesis and reception of sex pheromones.</title>
        <authorList>
            <person name="Zhao H."/>
        </authorList>
    </citation>
    <scope>NUCLEOTIDE SEQUENCE</scope>
    <source>
        <strain evidence="1">BeijingLab</strain>
        <tissue evidence="1">Pupa</tissue>
    </source>
</reference>
<dbReference type="GO" id="GO:0006888">
    <property type="term" value="P:endoplasmic reticulum to Golgi vesicle-mediated transport"/>
    <property type="evidence" value="ECO:0007669"/>
    <property type="project" value="TreeGrafter"/>
</dbReference>
<protein>
    <submittedName>
        <fullName evidence="1">Uncharacterized protein</fullName>
    </submittedName>
</protein>
<proteinExistence type="predicted"/>
<dbReference type="GO" id="GO:0005886">
    <property type="term" value="C:plasma membrane"/>
    <property type="evidence" value="ECO:0007669"/>
    <property type="project" value="TreeGrafter"/>
</dbReference>
<evidence type="ECO:0000313" key="2">
    <source>
        <dbReference type="Proteomes" id="UP001231518"/>
    </source>
</evidence>
<dbReference type="GO" id="GO:0016197">
    <property type="term" value="P:endosomal transport"/>
    <property type="evidence" value="ECO:0007669"/>
    <property type="project" value="TreeGrafter"/>
</dbReference>
<gene>
    <name evidence="1" type="ORF">PYW07_010298</name>
</gene>
<dbReference type="Proteomes" id="UP001231518">
    <property type="component" value="Chromosome 24"/>
</dbReference>
<keyword evidence="2" id="KW-1185">Reference proteome</keyword>
<evidence type="ECO:0000313" key="1">
    <source>
        <dbReference type="EMBL" id="KAJ8715816.1"/>
    </source>
</evidence>
<organism evidence="1 2">
    <name type="scientific">Mythimna separata</name>
    <name type="common">Oriental armyworm</name>
    <name type="synonym">Pseudaletia separata</name>
    <dbReference type="NCBI Taxonomy" id="271217"/>
    <lineage>
        <taxon>Eukaryota</taxon>
        <taxon>Metazoa</taxon>
        <taxon>Ecdysozoa</taxon>
        <taxon>Arthropoda</taxon>
        <taxon>Hexapoda</taxon>
        <taxon>Insecta</taxon>
        <taxon>Pterygota</taxon>
        <taxon>Neoptera</taxon>
        <taxon>Endopterygota</taxon>
        <taxon>Lepidoptera</taxon>
        <taxon>Glossata</taxon>
        <taxon>Ditrysia</taxon>
        <taxon>Noctuoidea</taxon>
        <taxon>Noctuidae</taxon>
        <taxon>Noctuinae</taxon>
        <taxon>Hadenini</taxon>
        <taxon>Mythimna</taxon>
    </lineage>
</organism>
<dbReference type="PANTHER" id="PTHR34009:SF2">
    <property type="entry name" value="PROTEIN STAR"/>
    <property type="match status" value="1"/>
</dbReference>
<comment type="caution">
    <text evidence="1">The sequence shown here is derived from an EMBL/GenBank/DDBJ whole genome shotgun (WGS) entry which is preliminary data.</text>
</comment>
<dbReference type="AlphaFoldDB" id="A0AAD8DQ74"/>
<name>A0AAD8DQ74_MYTSE</name>
<dbReference type="GO" id="GO:0031902">
    <property type="term" value="C:late endosome membrane"/>
    <property type="evidence" value="ECO:0007669"/>
    <property type="project" value="TreeGrafter"/>
</dbReference>